<dbReference type="EMBL" id="MAGO01000016">
    <property type="protein sequence ID" value="OCC14243.1"/>
    <property type="molecule type" value="Genomic_DNA"/>
</dbReference>
<dbReference type="InterPro" id="IPR008490">
    <property type="entry name" value="Transposase_InsH_N"/>
</dbReference>
<protein>
    <submittedName>
        <fullName evidence="2">Mobile element protein</fullName>
    </submittedName>
</protein>
<evidence type="ECO:0000259" key="1">
    <source>
        <dbReference type="Pfam" id="PF05598"/>
    </source>
</evidence>
<dbReference type="Pfam" id="PF05598">
    <property type="entry name" value="DUF772"/>
    <property type="match status" value="1"/>
</dbReference>
<reference evidence="2 3" key="1">
    <citation type="submission" date="2016-06" db="EMBL/GenBank/DDBJ databases">
        <title>Respiratory ammonification of nitrate coupled to the oxidation of elemental sulfur in deep-sea autotrophic thermophilic bacteria.</title>
        <authorList>
            <person name="Slobodkina G.B."/>
            <person name="Mardanov A.V."/>
            <person name="Ravin N.V."/>
            <person name="Frolova A.A."/>
            <person name="Viryasiv M.B."/>
            <person name="Chernyh N.A."/>
            <person name="Bonch-Osmolovskaya E.A."/>
            <person name="Slobodkin A.I."/>
        </authorList>
    </citation>
    <scope>NUCLEOTIDE SEQUENCE [LARGE SCALE GENOMIC DNA]</scope>
    <source>
        <strain evidence="2 3">S69</strain>
    </source>
</reference>
<comment type="caution">
    <text evidence="2">The sequence shown here is derived from an EMBL/GenBank/DDBJ whole genome shotgun (WGS) entry which is preliminary data.</text>
</comment>
<sequence>MGAPVYAPAILLKIILYAYSKGIVFSRKIAQCCRENVIFMALPADTRPHFTTIASFIPSLNQEVVLLLRAHY</sequence>
<evidence type="ECO:0000313" key="2">
    <source>
        <dbReference type="EMBL" id="OCC14243.1"/>
    </source>
</evidence>
<feature type="domain" description="Transposase InsH N-terminal" evidence="1">
    <location>
        <begin position="2"/>
        <end position="56"/>
    </location>
</feature>
<evidence type="ECO:0000313" key="3">
    <source>
        <dbReference type="Proteomes" id="UP000093080"/>
    </source>
</evidence>
<gene>
    <name evidence="2" type="ORF">DBT_2385</name>
</gene>
<dbReference type="Proteomes" id="UP000093080">
    <property type="component" value="Unassembled WGS sequence"/>
</dbReference>
<dbReference type="PANTHER" id="PTHR33408">
    <property type="entry name" value="TRANSPOSASE"/>
    <property type="match status" value="1"/>
</dbReference>
<dbReference type="STRING" id="1156395.DBT_2385"/>
<name>A0A1B9F2Z1_9BACT</name>
<keyword evidence="3" id="KW-1185">Reference proteome</keyword>
<dbReference type="AlphaFoldDB" id="A0A1B9F2Z1"/>
<proteinExistence type="predicted"/>
<organism evidence="2 3">
    <name type="scientific">Dissulfuribacter thermophilus</name>
    <dbReference type="NCBI Taxonomy" id="1156395"/>
    <lineage>
        <taxon>Bacteria</taxon>
        <taxon>Pseudomonadati</taxon>
        <taxon>Thermodesulfobacteriota</taxon>
        <taxon>Dissulfuribacteria</taxon>
        <taxon>Dissulfuribacterales</taxon>
        <taxon>Dissulfuribacteraceae</taxon>
        <taxon>Dissulfuribacter</taxon>
    </lineage>
</organism>
<accession>A0A1B9F2Z1</accession>